<dbReference type="EMBL" id="MT144020">
    <property type="protein sequence ID" value="QJA46747.1"/>
    <property type="molecule type" value="Genomic_DNA"/>
</dbReference>
<dbReference type="EMBL" id="MT141571">
    <property type="protein sequence ID" value="QJA67435.1"/>
    <property type="molecule type" value="Genomic_DNA"/>
</dbReference>
<evidence type="ECO:0000313" key="3">
    <source>
        <dbReference type="EMBL" id="QJA84250.1"/>
    </source>
</evidence>
<sequence length="60" mass="7157">MNKKPEPVIFDDMVKNFATRIGKTPYRMPIDDILEAFRQAMLRELDVDITIIQNEPRREH</sequence>
<dbReference type="AlphaFoldDB" id="A0A6H1ZHF0"/>
<dbReference type="EMBL" id="MT142526">
    <property type="protein sequence ID" value="QJA84250.1"/>
    <property type="molecule type" value="Genomic_DNA"/>
</dbReference>
<name>A0A6H1ZHF0_9ZZZZ</name>
<organism evidence="1">
    <name type="scientific">viral metagenome</name>
    <dbReference type="NCBI Taxonomy" id="1070528"/>
    <lineage>
        <taxon>unclassified sequences</taxon>
        <taxon>metagenomes</taxon>
        <taxon>organismal metagenomes</taxon>
    </lineage>
</organism>
<proteinExistence type="predicted"/>
<reference evidence="1" key="1">
    <citation type="submission" date="2020-03" db="EMBL/GenBank/DDBJ databases">
        <title>The deep terrestrial virosphere.</title>
        <authorList>
            <person name="Holmfeldt K."/>
            <person name="Nilsson E."/>
            <person name="Simone D."/>
            <person name="Lopez-Fernandez M."/>
            <person name="Wu X."/>
            <person name="de Brujin I."/>
            <person name="Lundin D."/>
            <person name="Andersson A."/>
            <person name="Bertilsson S."/>
            <person name="Dopson M."/>
        </authorList>
    </citation>
    <scope>NUCLEOTIDE SEQUENCE</scope>
    <source>
        <strain evidence="3">MM415A00215</strain>
        <strain evidence="2">MM415B00223</strain>
        <strain evidence="1">TM448A00522</strain>
    </source>
</reference>
<gene>
    <name evidence="3" type="ORF">MM415A00215_0044</name>
    <name evidence="2" type="ORF">MM415B00223_0022</name>
    <name evidence="1" type="ORF">TM448A00522_0017</name>
</gene>
<protein>
    <submittedName>
        <fullName evidence="1">Uncharacterized protein</fullName>
    </submittedName>
</protein>
<evidence type="ECO:0000313" key="2">
    <source>
        <dbReference type="EMBL" id="QJA67435.1"/>
    </source>
</evidence>
<evidence type="ECO:0000313" key="1">
    <source>
        <dbReference type="EMBL" id="QJA46747.1"/>
    </source>
</evidence>
<accession>A0A6H1ZHF0</accession>